<dbReference type="EMBL" id="MU005784">
    <property type="protein sequence ID" value="KAF2703988.1"/>
    <property type="molecule type" value="Genomic_DNA"/>
</dbReference>
<name>A0A6G1JTX1_9PLEO</name>
<sequence length="74" mass="8398">MWVDSCQCPWVELTNCVLNQRLQIPIWDWKSIRESLVPLPGLPLASPPRHEPLLLSTFTAVILAPKRGTRPLVV</sequence>
<proteinExistence type="predicted"/>
<keyword evidence="2" id="KW-1185">Reference proteome</keyword>
<organism evidence="1 2">
    <name type="scientific">Pleomassaria siparia CBS 279.74</name>
    <dbReference type="NCBI Taxonomy" id="1314801"/>
    <lineage>
        <taxon>Eukaryota</taxon>
        <taxon>Fungi</taxon>
        <taxon>Dikarya</taxon>
        <taxon>Ascomycota</taxon>
        <taxon>Pezizomycotina</taxon>
        <taxon>Dothideomycetes</taxon>
        <taxon>Pleosporomycetidae</taxon>
        <taxon>Pleosporales</taxon>
        <taxon>Pleomassariaceae</taxon>
        <taxon>Pleomassaria</taxon>
    </lineage>
</organism>
<dbReference type="Proteomes" id="UP000799428">
    <property type="component" value="Unassembled WGS sequence"/>
</dbReference>
<dbReference type="AlphaFoldDB" id="A0A6G1JTX1"/>
<gene>
    <name evidence="1" type="ORF">K504DRAFT_168364</name>
</gene>
<accession>A0A6G1JTX1</accession>
<evidence type="ECO:0000313" key="2">
    <source>
        <dbReference type="Proteomes" id="UP000799428"/>
    </source>
</evidence>
<evidence type="ECO:0000313" key="1">
    <source>
        <dbReference type="EMBL" id="KAF2703988.1"/>
    </source>
</evidence>
<protein>
    <submittedName>
        <fullName evidence="1">Uncharacterized protein</fullName>
    </submittedName>
</protein>
<reference evidence="1" key="1">
    <citation type="journal article" date="2020" name="Stud. Mycol.">
        <title>101 Dothideomycetes genomes: a test case for predicting lifestyles and emergence of pathogens.</title>
        <authorList>
            <person name="Haridas S."/>
            <person name="Albert R."/>
            <person name="Binder M."/>
            <person name="Bloem J."/>
            <person name="Labutti K."/>
            <person name="Salamov A."/>
            <person name="Andreopoulos B."/>
            <person name="Baker S."/>
            <person name="Barry K."/>
            <person name="Bills G."/>
            <person name="Bluhm B."/>
            <person name="Cannon C."/>
            <person name="Castanera R."/>
            <person name="Culley D."/>
            <person name="Daum C."/>
            <person name="Ezra D."/>
            <person name="Gonzalez J."/>
            <person name="Henrissat B."/>
            <person name="Kuo A."/>
            <person name="Liang C."/>
            <person name="Lipzen A."/>
            <person name="Lutzoni F."/>
            <person name="Magnuson J."/>
            <person name="Mondo S."/>
            <person name="Nolan M."/>
            <person name="Ohm R."/>
            <person name="Pangilinan J."/>
            <person name="Park H.-J."/>
            <person name="Ramirez L."/>
            <person name="Alfaro M."/>
            <person name="Sun H."/>
            <person name="Tritt A."/>
            <person name="Yoshinaga Y."/>
            <person name="Zwiers L.-H."/>
            <person name="Turgeon B."/>
            <person name="Goodwin S."/>
            <person name="Spatafora J."/>
            <person name="Crous P."/>
            <person name="Grigoriev I."/>
        </authorList>
    </citation>
    <scope>NUCLEOTIDE SEQUENCE</scope>
    <source>
        <strain evidence="1">CBS 279.74</strain>
    </source>
</reference>